<reference evidence="2 3" key="1">
    <citation type="submission" date="2024-06" db="EMBL/GenBank/DDBJ databases">
        <title>The Natural Products Discovery Center: Release of the First 8490 Sequenced Strains for Exploring Actinobacteria Biosynthetic Diversity.</title>
        <authorList>
            <person name="Kalkreuter E."/>
            <person name="Kautsar S.A."/>
            <person name="Yang D."/>
            <person name="Bader C.D."/>
            <person name="Teijaro C.N."/>
            <person name="Fluegel L."/>
            <person name="Davis C.M."/>
            <person name="Simpson J.R."/>
            <person name="Lauterbach L."/>
            <person name="Steele A.D."/>
            <person name="Gui C."/>
            <person name="Meng S."/>
            <person name="Li G."/>
            <person name="Viehrig K."/>
            <person name="Ye F."/>
            <person name="Su P."/>
            <person name="Kiefer A.F."/>
            <person name="Nichols A."/>
            <person name="Cepeda A.J."/>
            <person name="Yan W."/>
            <person name="Fan B."/>
            <person name="Jiang Y."/>
            <person name="Adhikari A."/>
            <person name="Zheng C.-J."/>
            <person name="Schuster L."/>
            <person name="Cowan T.M."/>
            <person name="Smanski M.J."/>
            <person name="Chevrette M.G."/>
            <person name="De Carvalho L.P.S."/>
            <person name="Shen B."/>
        </authorList>
    </citation>
    <scope>NUCLEOTIDE SEQUENCE [LARGE SCALE GENOMIC DNA]</scope>
    <source>
        <strain evidence="2 3">NPDC019708</strain>
    </source>
</reference>
<dbReference type="Proteomes" id="UP001550628">
    <property type="component" value="Unassembled WGS sequence"/>
</dbReference>
<feature type="transmembrane region" description="Helical" evidence="1">
    <location>
        <begin position="18"/>
        <end position="40"/>
    </location>
</feature>
<organism evidence="2 3">
    <name type="scientific">Nocardia rhamnosiphila</name>
    <dbReference type="NCBI Taxonomy" id="426716"/>
    <lineage>
        <taxon>Bacteria</taxon>
        <taxon>Bacillati</taxon>
        <taxon>Actinomycetota</taxon>
        <taxon>Actinomycetes</taxon>
        <taxon>Mycobacteriales</taxon>
        <taxon>Nocardiaceae</taxon>
        <taxon>Nocardia</taxon>
    </lineage>
</organism>
<feature type="transmembrane region" description="Helical" evidence="1">
    <location>
        <begin position="52"/>
        <end position="74"/>
    </location>
</feature>
<comment type="caution">
    <text evidence="2">The sequence shown here is derived from an EMBL/GenBank/DDBJ whole genome shotgun (WGS) entry which is preliminary data.</text>
</comment>
<accession>A0ABV2X1B2</accession>
<dbReference type="EMBL" id="JBEYBF010000048">
    <property type="protein sequence ID" value="MEU1956932.1"/>
    <property type="molecule type" value="Genomic_DNA"/>
</dbReference>
<gene>
    <name evidence="2" type="ORF">ABZ510_34420</name>
</gene>
<name>A0ABV2X1B2_9NOCA</name>
<dbReference type="RefSeq" id="WP_356959963.1">
    <property type="nucleotide sequence ID" value="NZ_JBEYBD010000040.1"/>
</dbReference>
<evidence type="ECO:0000313" key="2">
    <source>
        <dbReference type="EMBL" id="MEU1956932.1"/>
    </source>
</evidence>
<proteinExistence type="predicted"/>
<keyword evidence="1" id="KW-1133">Transmembrane helix</keyword>
<evidence type="ECO:0000313" key="3">
    <source>
        <dbReference type="Proteomes" id="UP001550628"/>
    </source>
</evidence>
<protein>
    <submittedName>
        <fullName evidence="2">Uncharacterized protein</fullName>
    </submittedName>
</protein>
<feature type="transmembrane region" description="Helical" evidence="1">
    <location>
        <begin position="124"/>
        <end position="144"/>
    </location>
</feature>
<keyword evidence="3" id="KW-1185">Reference proteome</keyword>
<feature type="transmembrane region" description="Helical" evidence="1">
    <location>
        <begin position="86"/>
        <end position="104"/>
    </location>
</feature>
<evidence type="ECO:0000256" key="1">
    <source>
        <dbReference type="SAM" id="Phobius"/>
    </source>
</evidence>
<keyword evidence="1" id="KW-0812">Transmembrane</keyword>
<sequence>MNDTALAHPGSPLTRRPAAVTTAFVALVAAVGCGIAETAVRGARLPDDVADIGALTAGWLPRTAIYVVVLGIAWRMLRGERWARNLLTVGIGVVGTASLVVEPVRMLAAEGAGVFTGMGTGTVFLALTRAGHICAVFVAIPAMYTPSARAWFRPGHSADRAR</sequence>
<keyword evidence="1" id="KW-0472">Membrane</keyword>